<dbReference type="SMART" id="SM00320">
    <property type="entry name" value="WD40"/>
    <property type="match status" value="4"/>
</dbReference>
<dbReference type="InterPro" id="IPR001680">
    <property type="entry name" value="WD40_rpt"/>
</dbReference>
<dbReference type="InterPro" id="IPR036322">
    <property type="entry name" value="WD40_repeat_dom_sf"/>
</dbReference>
<name>A0A1B9H1G9_9TREE</name>
<feature type="domain" description="F-box" evidence="3">
    <location>
        <begin position="327"/>
        <end position="373"/>
    </location>
</feature>
<feature type="compositionally biased region" description="Polar residues" evidence="2">
    <location>
        <begin position="740"/>
        <end position="790"/>
    </location>
</feature>
<dbReference type="PANTHER" id="PTHR47438:SF1">
    <property type="entry name" value="PHOSPHATE METABOLISM PROTEIN 8-RELATED"/>
    <property type="match status" value="1"/>
</dbReference>
<feature type="compositionally biased region" description="Low complexity" evidence="2">
    <location>
        <begin position="720"/>
        <end position="739"/>
    </location>
</feature>
<feature type="compositionally biased region" description="Polar residues" evidence="2">
    <location>
        <begin position="693"/>
        <end position="708"/>
    </location>
</feature>
<protein>
    <recommendedName>
        <fullName evidence="3">F-box domain-containing protein</fullName>
    </recommendedName>
</protein>
<dbReference type="OrthoDB" id="1065058at2759"/>
<dbReference type="Pfam" id="PF00400">
    <property type="entry name" value="WD40"/>
    <property type="match status" value="2"/>
</dbReference>
<dbReference type="STRING" id="1296120.A0A1B9H1G9"/>
<reference evidence="5" key="2">
    <citation type="submission" date="2013-12" db="EMBL/GenBank/DDBJ databases">
        <title>Evolution of pathogenesis and genome organization in the Tremellales.</title>
        <authorList>
            <person name="Cuomo C."/>
            <person name="Litvintseva A."/>
            <person name="Heitman J."/>
            <person name="Chen Y."/>
            <person name="Sun S."/>
            <person name="Springer D."/>
            <person name="Dromer F."/>
            <person name="Young S."/>
            <person name="Zeng Q."/>
            <person name="Chapman S."/>
            <person name="Gujja S."/>
            <person name="Saif S."/>
            <person name="Birren B."/>
        </authorList>
    </citation>
    <scope>NUCLEOTIDE SEQUENCE [LARGE SCALE GENOMIC DNA]</scope>
    <source>
        <strain evidence="5">BCC8398</strain>
    </source>
</reference>
<evidence type="ECO:0000313" key="4">
    <source>
        <dbReference type="EMBL" id="OCF37122.1"/>
    </source>
</evidence>
<dbReference type="Gene3D" id="1.20.1280.50">
    <property type="match status" value="1"/>
</dbReference>
<dbReference type="InterPro" id="IPR015943">
    <property type="entry name" value="WD40/YVTN_repeat-like_dom_sf"/>
</dbReference>
<dbReference type="AlphaFoldDB" id="A0A1B9H1G9"/>
<dbReference type="PROSITE" id="PS50082">
    <property type="entry name" value="WD_REPEATS_2"/>
    <property type="match status" value="2"/>
</dbReference>
<feature type="compositionally biased region" description="Polar residues" evidence="2">
    <location>
        <begin position="56"/>
        <end position="65"/>
    </location>
</feature>
<dbReference type="GO" id="GO:0006206">
    <property type="term" value="P:pyrimidine nucleobase metabolic process"/>
    <property type="evidence" value="ECO:0007669"/>
    <property type="project" value="TreeGrafter"/>
</dbReference>
<keyword evidence="1" id="KW-0853">WD repeat</keyword>
<dbReference type="SUPFAM" id="SSF81383">
    <property type="entry name" value="F-box domain"/>
    <property type="match status" value="1"/>
</dbReference>
<sequence length="949" mass="105442">MTIPDIDAPARPRDNNRTDMTSTKRPLATPRRSLPAPTSENTPLPTARGERPSPRYSLSFTSQSKLKPRLSIPSPQHAPLDIQQNARGRLTPRDGPSTPRPTTPRTPIGHSVSKPSAQLQTSRKLSRDVHDRVQPQSQPTTLPQWAAHSPVVAGDGAFPEIFSEPTNWDDPITEDGWELRTEPAGAVDEYDDSPLATLQAKHLRQITHYKNLLVRSQSASSSSLHDLHSQLHTLQREYNWLRAEHAKCSDTKYIRPLECFEQSARAREVGRLEQRAVDGMREDLEGMVRGLTKDERVRLLGMVAEACHPSDINAQIEILEKYKRSRYDILSRLDENISIKILSLLEVTDILRLRTISRGYRSITKREELWRILCRQLEWRDWDAQAGLKHLDVSPEGGWEELYKSLWRREMNWNAGLAQKVFMLKGHTNYVTSLRLRGDVLISGSYDETIRIWHLPPLLTLTPSSVPQPLVLPAKSVSCLDYHPPSEVFVAGYHDIGRVQVWRKKAEVWGLVHTLSGHLHGIRAVALNEHYLVSAGADKALVVWSWRTGEKIVRFGQQTNICIGIQLIHDYIVAVTVDGVIRTFDIRRREMLAQYKISDLAKALVVGVTDDKEMEWKSKLRDIGGGQGGVGMINWFEGQGRWMTCATREIIIRLGWNEVEEEVPPVSSVPIGGASATPAEPATPSPVRPRIRTVSSTSRALPSSTPTKSIPLKQRAISGSLPSLSKSLSSKKSSSSLSPNKITPMTRPASSGVTNSPSPLKSRSKILTSTDGRSASPLTKTSSARMNALNSPIKQSSSPESTSISRIVTPSDIGEGEAKERKTRIVPLLTKPPKLVELIDAPDVEKGAVDARRTRVVTSTRFAARAGANRHLYIGVPRRDGKRTEMKDVGGAWASRADELNLQTPEKNPMSLVLDREKFVYGCTDGSIVVVGFVGHDYLSPSLVSQDGD</sequence>
<reference evidence="4 5" key="1">
    <citation type="submission" date="2013-07" db="EMBL/GenBank/DDBJ databases">
        <title>The Genome Sequence of Cryptococcus heveanensis BCC8398.</title>
        <authorList>
            <consortium name="The Broad Institute Genome Sequencing Platform"/>
            <person name="Cuomo C."/>
            <person name="Litvintseva A."/>
            <person name="Chen Y."/>
            <person name="Heitman J."/>
            <person name="Sun S."/>
            <person name="Springer D."/>
            <person name="Dromer F."/>
            <person name="Young S.K."/>
            <person name="Zeng Q."/>
            <person name="Gargeya S."/>
            <person name="Fitzgerald M."/>
            <person name="Abouelleil A."/>
            <person name="Alvarado L."/>
            <person name="Berlin A.M."/>
            <person name="Chapman S.B."/>
            <person name="Dewar J."/>
            <person name="Goldberg J."/>
            <person name="Griggs A."/>
            <person name="Gujja S."/>
            <person name="Hansen M."/>
            <person name="Howarth C."/>
            <person name="Imamovic A."/>
            <person name="Larimer J."/>
            <person name="McCowan C."/>
            <person name="Murphy C."/>
            <person name="Pearson M."/>
            <person name="Priest M."/>
            <person name="Roberts A."/>
            <person name="Saif S."/>
            <person name="Shea T."/>
            <person name="Sykes S."/>
            <person name="Wortman J."/>
            <person name="Nusbaum C."/>
            <person name="Birren B."/>
        </authorList>
    </citation>
    <scope>NUCLEOTIDE SEQUENCE [LARGE SCALE GENOMIC DNA]</scope>
    <source>
        <strain evidence="4 5">BCC8398</strain>
    </source>
</reference>
<feature type="compositionally biased region" description="Low complexity" evidence="2">
    <location>
        <begin position="665"/>
        <end position="680"/>
    </location>
</feature>
<dbReference type="Pfam" id="PF12937">
    <property type="entry name" value="F-box-like"/>
    <property type="match status" value="1"/>
</dbReference>
<feature type="compositionally biased region" description="Low complexity" evidence="2">
    <location>
        <begin position="791"/>
        <end position="805"/>
    </location>
</feature>
<accession>A0A1B9H1G9</accession>
<evidence type="ECO:0000256" key="2">
    <source>
        <dbReference type="SAM" id="MobiDB-lite"/>
    </source>
</evidence>
<dbReference type="InterPro" id="IPR052791">
    <property type="entry name" value="SSM1_domain"/>
</dbReference>
<gene>
    <name evidence="4" type="ORF">I316_01027</name>
</gene>
<dbReference type="PROSITE" id="PS50294">
    <property type="entry name" value="WD_REPEATS_REGION"/>
    <property type="match status" value="2"/>
</dbReference>
<feature type="compositionally biased region" description="Polar residues" evidence="2">
    <location>
        <begin position="113"/>
        <end position="123"/>
    </location>
</feature>
<proteinExistence type="predicted"/>
<feature type="region of interest" description="Disordered" evidence="2">
    <location>
        <begin position="665"/>
        <end position="819"/>
    </location>
</feature>
<dbReference type="SUPFAM" id="SSF50978">
    <property type="entry name" value="WD40 repeat-like"/>
    <property type="match status" value="1"/>
</dbReference>
<dbReference type="PANTHER" id="PTHR47438">
    <property type="entry name" value="PHOSPHATE METABOLISM PROTEIN 8-RELATED"/>
    <property type="match status" value="1"/>
</dbReference>
<dbReference type="EMBL" id="KI669493">
    <property type="protein sequence ID" value="OCF37122.1"/>
    <property type="molecule type" value="Genomic_DNA"/>
</dbReference>
<evidence type="ECO:0000259" key="3">
    <source>
        <dbReference type="PROSITE" id="PS50181"/>
    </source>
</evidence>
<keyword evidence="5" id="KW-1185">Reference proteome</keyword>
<dbReference type="GO" id="GO:0009166">
    <property type="term" value="P:nucleotide catabolic process"/>
    <property type="evidence" value="ECO:0007669"/>
    <property type="project" value="TreeGrafter"/>
</dbReference>
<dbReference type="InterPro" id="IPR036047">
    <property type="entry name" value="F-box-like_dom_sf"/>
</dbReference>
<evidence type="ECO:0000313" key="5">
    <source>
        <dbReference type="Proteomes" id="UP000092666"/>
    </source>
</evidence>
<dbReference type="GO" id="GO:0008252">
    <property type="term" value="F:nucleotidase activity"/>
    <property type="evidence" value="ECO:0007669"/>
    <property type="project" value="TreeGrafter"/>
</dbReference>
<dbReference type="InterPro" id="IPR001810">
    <property type="entry name" value="F-box_dom"/>
</dbReference>
<dbReference type="Proteomes" id="UP000092666">
    <property type="component" value="Unassembled WGS sequence"/>
</dbReference>
<feature type="repeat" description="WD" evidence="1">
    <location>
        <begin position="424"/>
        <end position="455"/>
    </location>
</feature>
<dbReference type="PROSITE" id="PS50181">
    <property type="entry name" value="FBOX"/>
    <property type="match status" value="1"/>
</dbReference>
<dbReference type="Gene3D" id="2.130.10.10">
    <property type="entry name" value="YVTN repeat-like/Quinoprotein amine dehydrogenase"/>
    <property type="match status" value="1"/>
</dbReference>
<feature type="compositionally biased region" description="Basic and acidic residues" evidence="2">
    <location>
        <begin position="8"/>
        <end position="17"/>
    </location>
</feature>
<feature type="region of interest" description="Disordered" evidence="2">
    <location>
        <begin position="1"/>
        <end position="142"/>
    </location>
</feature>
<feature type="repeat" description="WD" evidence="1">
    <location>
        <begin position="515"/>
        <end position="554"/>
    </location>
</feature>
<evidence type="ECO:0000256" key="1">
    <source>
        <dbReference type="PROSITE-ProRule" id="PRU00221"/>
    </source>
</evidence>
<organism evidence="4 5">
    <name type="scientific">Kwoniella heveanensis BCC8398</name>
    <dbReference type="NCBI Taxonomy" id="1296120"/>
    <lineage>
        <taxon>Eukaryota</taxon>
        <taxon>Fungi</taxon>
        <taxon>Dikarya</taxon>
        <taxon>Basidiomycota</taxon>
        <taxon>Agaricomycotina</taxon>
        <taxon>Tremellomycetes</taxon>
        <taxon>Tremellales</taxon>
        <taxon>Cryptococcaceae</taxon>
        <taxon>Kwoniella</taxon>
    </lineage>
</organism>